<dbReference type="OrthoDB" id="5638848at2"/>
<keyword evidence="3" id="KW-1185">Reference proteome</keyword>
<dbReference type="InterPro" id="IPR027417">
    <property type="entry name" value="P-loop_NTPase"/>
</dbReference>
<dbReference type="InterPro" id="IPR038727">
    <property type="entry name" value="NadR/Ttd14_AAA_dom"/>
</dbReference>
<evidence type="ECO:0000259" key="1">
    <source>
        <dbReference type="Pfam" id="PF13521"/>
    </source>
</evidence>
<gene>
    <name evidence="2" type="ORF">SAMN05421741_11634</name>
</gene>
<dbReference type="EMBL" id="FOVI01000016">
    <property type="protein sequence ID" value="SFN99704.1"/>
    <property type="molecule type" value="Genomic_DNA"/>
</dbReference>
<sequence>MKNQKLYIITGGPGVGKTLLLNELSRKGYETVPEDARQIIREQMRINGEGLPWKNKALYSQLMLEASIKTYKRVINEASSNIVFFDRGILDTICYMQMENIPISKELLITISLHTYQTKVFILSPWEEIYETDNERKQTWEEAVYTSEKMKETYVEFGYEIIEVPKTSIEKRAGFVLDCI</sequence>
<dbReference type="Proteomes" id="UP000199036">
    <property type="component" value="Unassembled WGS sequence"/>
</dbReference>
<accession>A0A1I5DKB6</accession>
<feature type="domain" description="NadR/Ttd14 AAA" evidence="1">
    <location>
        <begin position="7"/>
        <end position="172"/>
    </location>
</feature>
<protein>
    <submittedName>
        <fullName evidence="2">Predicted ATPase</fullName>
    </submittedName>
</protein>
<dbReference type="Gene3D" id="3.40.50.300">
    <property type="entry name" value="P-loop containing nucleotide triphosphate hydrolases"/>
    <property type="match status" value="1"/>
</dbReference>
<dbReference type="Pfam" id="PF13521">
    <property type="entry name" value="AAA_28"/>
    <property type="match status" value="1"/>
</dbReference>
<organism evidence="2 3">
    <name type="scientific">Paenimyroides ummariense</name>
    <dbReference type="NCBI Taxonomy" id="913024"/>
    <lineage>
        <taxon>Bacteria</taxon>
        <taxon>Pseudomonadati</taxon>
        <taxon>Bacteroidota</taxon>
        <taxon>Flavobacteriia</taxon>
        <taxon>Flavobacteriales</taxon>
        <taxon>Flavobacteriaceae</taxon>
        <taxon>Paenimyroides</taxon>
    </lineage>
</organism>
<name>A0A1I5DKB6_9FLAO</name>
<evidence type="ECO:0000313" key="2">
    <source>
        <dbReference type="EMBL" id="SFN99704.1"/>
    </source>
</evidence>
<reference evidence="3" key="1">
    <citation type="submission" date="2016-10" db="EMBL/GenBank/DDBJ databases">
        <authorList>
            <person name="Varghese N."/>
            <person name="Submissions S."/>
        </authorList>
    </citation>
    <scope>NUCLEOTIDE SEQUENCE [LARGE SCALE GENOMIC DNA]</scope>
    <source>
        <strain evidence="3">DS-12</strain>
    </source>
</reference>
<dbReference type="AlphaFoldDB" id="A0A1I5DKB6"/>
<dbReference type="SUPFAM" id="SSF52540">
    <property type="entry name" value="P-loop containing nucleoside triphosphate hydrolases"/>
    <property type="match status" value="1"/>
</dbReference>
<evidence type="ECO:0000313" key="3">
    <source>
        <dbReference type="Proteomes" id="UP000199036"/>
    </source>
</evidence>
<proteinExistence type="predicted"/>